<proteinExistence type="predicted"/>
<evidence type="ECO:0000256" key="1">
    <source>
        <dbReference type="SAM" id="Phobius"/>
    </source>
</evidence>
<keyword evidence="1" id="KW-0812">Transmembrane</keyword>
<comment type="caution">
    <text evidence="2">The sequence shown here is derived from an EMBL/GenBank/DDBJ whole genome shotgun (WGS) entry which is preliminary data.</text>
</comment>
<keyword evidence="1" id="KW-1133">Transmembrane helix</keyword>
<gene>
    <name evidence="2" type="ORF">BJ875DRAFT_441644</name>
</gene>
<evidence type="ECO:0000313" key="2">
    <source>
        <dbReference type="EMBL" id="KAG9234041.1"/>
    </source>
</evidence>
<dbReference type="EMBL" id="MU251477">
    <property type="protein sequence ID" value="KAG9234041.1"/>
    <property type="molecule type" value="Genomic_DNA"/>
</dbReference>
<name>A0A9P7YIE0_9HELO</name>
<keyword evidence="1" id="KW-0472">Membrane</keyword>
<keyword evidence="3" id="KW-1185">Reference proteome</keyword>
<dbReference type="AlphaFoldDB" id="A0A9P7YIE0"/>
<evidence type="ECO:0000313" key="3">
    <source>
        <dbReference type="Proteomes" id="UP000824998"/>
    </source>
</evidence>
<protein>
    <submittedName>
        <fullName evidence="2">Uncharacterized protein</fullName>
    </submittedName>
</protein>
<reference evidence="2" key="1">
    <citation type="journal article" date="2021" name="IMA Fungus">
        <title>Genomic characterization of three marine fungi, including Emericellopsis atlantica sp. nov. with signatures of a generalist lifestyle and marine biomass degradation.</title>
        <authorList>
            <person name="Hagestad O.C."/>
            <person name="Hou L."/>
            <person name="Andersen J.H."/>
            <person name="Hansen E.H."/>
            <person name="Altermark B."/>
            <person name="Li C."/>
            <person name="Kuhnert E."/>
            <person name="Cox R.J."/>
            <person name="Crous P.W."/>
            <person name="Spatafora J.W."/>
            <person name="Lail K."/>
            <person name="Amirebrahimi M."/>
            <person name="Lipzen A."/>
            <person name="Pangilinan J."/>
            <person name="Andreopoulos W."/>
            <person name="Hayes R.D."/>
            <person name="Ng V."/>
            <person name="Grigoriev I.V."/>
            <person name="Jackson S.A."/>
            <person name="Sutton T.D.S."/>
            <person name="Dobson A.D.W."/>
            <person name="Rama T."/>
        </authorList>
    </citation>
    <scope>NUCLEOTIDE SEQUENCE</scope>
    <source>
        <strain evidence="2">TRa018bII</strain>
    </source>
</reference>
<accession>A0A9P7YIE0</accession>
<organism evidence="2 3">
    <name type="scientific">Amylocarpus encephaloides</name>
    <dbReference type="NCBI Taxonomy" id="45428"/>
    <lineage>
        <taxon>Eukaryota</taxon>
        <taxon>Fungi</taxon>
        <taxon>Dikarya</taxon>
        <taxon>Ascomycota</taxon>
        <taxon>Pezizomycotina</taxon>
        <taxon>Leotiomycetes</taxon>
        <taxon>Helotiales</taxon>
        <taxon>Helotiales incertae sedis</taxon>
        <taxon>Amylocarpus</taxon>
    </lineage>
</organism>
<sequence>MTTTVPAPPCAALCDCSARSPYSISNTFTPSQDREEHGHIALSAPCYATPANRNRDSTKQPPGNYAERLRIPVVPRYAQCQASSWPLFLDYPARWFTVSPGGVDPIQRQGEGRGGGVPMLTIISFPITLACDVTKGRHVAGQPSRFVTLILVHRRGACLISTSCSDAPGASKHISPNVPTFQTALEAEASSTRAGPQESPARSWRRKKSSHFSFLDFSRHGWARRVSTSTTMFGRRQATAISTASSLHPAFVDEEVRTSPDVVRSTPYSRSRNKTLLHATQFVVHLTFGVVGSAMITACGCATILPRCKKLKASLHSTNGGGLPCDLQHASESGSSVVKPWTSNRMQRSKVRLCMC</sequence>
<dbReference type="Proteomes" id="UP000824998">
    <property type="component" value="Unassembled WGS sequence"/>
</dbReference>
<feature type="transmembrane region" description="Helical" evidence="1">
    <location>
        <begin position="282"/>
        <end position="305"/>
    </location>
</feature>